<dbReference type="EMBL" id="CZBV01000001">
    <property type="protein sequence ID" value="CUQ80396.1"/>
    <property type="molecule type" value="Genomic_DNA"/>
</dbReference>
<organism evidence="1 2">
    <name type="scientific">Lachnospira eligens</name>
    <dbReference type="NCBI Taxonomy" id="39485"/>
    <lineage>
        <taxon>Bacteria</taxon>
        <taxon>Bacillati</taxon>
        <taxon>Bacillota</taxon>
        <taxon>Clostridia</taxon>
        <taxon>Lachnospirales</taxon>
        <taxon>Lachnospiraceae</taxon>
        <taxon>Lachnospira</taxon>
    </lineage>
</organism>
<gene>
    <name evidence="1" type="ORF">ERS852492_00490</name>
</gene>
<dbReference type="AlphaFoldDB" id="A0A174Z870"/>
<dbReference type="RefSeq" id="WP_055285932.1">
    <property type="nucleotide sequence ID" value="NZ_CABIXW010000001.1"/>
</dbReference>
<proteinExistence type="predicted"/>
<evidence type="ECO:0000313" key="2">
    <source>
        <dbReference type="Proteomes" id="UP000095780"/>
    </source>
</evidence>
<dbReference type="Proteomes" id="UP000095780">
    <property type="component" value="Unassembled WGS sequence"/>
</dbReference>
<sequence>MNDVDRCLICGEIIPEGSQVCTACRNKYDIVTGETEEMAQELRDVADVLKITEGTDTNIRKSMESILRIADRLERTRNGKKRR</sequence>
<protein>
    <submittedName>
        <fullName evidence="1">Uncharacterized protein</fullName>
    </submittedName>
</protein>
<accession>A0A174Z870</accession>
<name>A0A174Z870_9FIRM</name>
<reference evidence="1 2" key="1">
    <citation type="submission" date="2015-09" db="EMBL/GenBank/DDBJ databases">
        <authorList>
            <consortium name="Pathogen Informatics"/>
        </authorList>
    </citation>
    <scope>NUCLEOTIDE SEQUENCE [LARGE SCALE GENOMIC DNA]</scope>
    <source>
        <strain evidence="1 2">2789STDY5834878</strain>
    </source>
</reference>
<evidence type="ECO:0000313" key="1">
    <source>
        <dbReference type="EMBL" id="CUQ80396.1"/>
    </source>
</evidence>